<proteinExistence type="predicted"/>
<sequence length="214" mass="23768">MKEIGDNCCPTDVDVQCQIDQINRKIRKILDIIKALNKDQTEKINELEGQIKILQGEIIVLGLAVVSISRRAYGQFILLAGHRQTSIDLNFADLPQPLRFGMNVSPTNQSLLELTQEGIYACSYNMSVADPSMSPKSSFQVQFFVNGTRYDPANAKTYNIPGVLRVSVIDTILIPISFEGGSNAFLAMSLFTSDVNITIDRSLMKINKISDLLH</sequence>
<reference evidence="2" key="1">
    <citation type="submission" date="2018-10" db="EMBL/GenBank/DDBJ databases">
        <title>Hidden diversity of soil giant viruses.</title>
        <authorList>
            <person name="Schulz F."/>
            <person name="Alteio L."/>
            <person name="Goudeau D."/>
            <person name="Ryan E.M."/>
            <person name="Malmstrom R.R."/>
            <person name="Blanchard J."/>
            <person name="Woyke T."/>
        </authorList>
    </citation>
    <scope>NUCLEOTIDE SEQUENCE</scope>
    <source>
        <strain evidence="2">HAV1</strain>
    </source>
</reference>
<gene>
    <name evidence="2" type="ORF">Harvfovirus68_5</name>
</gene>
<organism evidence="2">
    <name type="scientific">Harvfovirus sp</name>
    <dbReference type="NCBI Taxonomy" id="2487768"/>
    <lineage>
        <taxon>Viruses</taxon>
        <taxon>Varidnaviria</taxon>
        <taxon>Bamfordvirae</taxon>
        <taxon>Nucleocytoviricota</taxon>
        <taxon>Megaviricetes</taxon>
        <taxon>Imitervirales</taxon>
        <taxon>Mimiviridae</taxon>
        <taxon>Klosneuvirinae</taxon>
    </lineage>
</organism>
<evidence type="ECO:0000313" key="2">
    <source>
        <dbReference type="EMBL" id="AYV81844.1"/>
    </source>
</evidence>
<evidence type="ECO:0000256" key="1">
    <source>
        <dbReference type="SAM" id="Coils"/>
    </source>
</evidence>
<protein>
    <submittedName>
        <fullName evidence="2">Uncharacterized protein</fullName>
    </submittedName>
</protein>
<feature type="coiled-coil region" evidence="1">
    <location>
        <begin position="19"/>
        <end position="57"/>
    </location>
</feature>
<accession>A0A3G5A5R4</accession>
<keyword evidence="1" id="KW-0175">Coiled coil</keyword>
<dbReference type="EMBL" id="MK072310">
    <property type="protein sequence ID" value="AYV81844.1"/>
    <property type="molecule type" value="Genomic_DNA"/>
</dbReference>
<name>A0A3G5A5R4_9VIRU</name>